<dbReference type="InterPro" id="IPR036526">
    <property type="entry name" value="C-N_Hydrolase_sf"/>
</dbReference>
<sequence>MNKNNTVYIAAVVQASPIYLDLDATINKAVDLIAQAARQGAKIIAFSELFFPGYPWFLWLGTMDYMTPFIRRYHEQSMIINSLEYQRVQQAAKDNHIFISFGLSELDAASLYIAQVLISDKGETVYTRRKLKPTCMERVLFGEGDGSSLVVSPTALGNIGSLCCGEHLQPLSKYALYAQNEQLHIAAWPAFSLSGGEGSHVLSGEVNISVSQVYAVEGQCYVLVPCATVSRAAVALFCLDNNMKKTLSTGGGYARIFGPDGKLLVTPLQTDEEGILYAQLDLSSITMSKFIYDPAGHYSRPDVTRLLLDPNKKEVVIKSTDLPDNNVILQNDSGIEMSDK</sequence>
<dbReference type="EMBL" id="NHOG01000019">
    <property type="protein sequence ID" value="OVZ78877.1"/>
    <property type="molecule type" value="Genomic_DNA"/>
</dbReference>
<dbReference type="CDD" id="cd07564">
    <property type="entry name" value="nitrilases_CHs"/>
    <property type="match status" value="1"/>
</dbReference>
<evidence type="ECO:0000259" key="2">
    <source>
        <dbReference type="PROSITE" id="PS50263"/>
    </source>
</evidence>
<organism evidence="3 4">
    <name type="scientific">Yersinia kristensenii</name>
    <dbReference type="NCBI Taxonomy" id="28152"/>
    <lineage>
        <taxon>Bacteria</taxon>
        <taxon>Pseudomonadati</taxon>
        <taxon>Pseudomonadota</taxon>
        <taxon>Gammaproteobacteria</taxon>
        <taxon>Enterobacterales</taxon>
        <taxon>Yersiniaceae</taxon>
        <taxon>Yersinia</taxon>
    </lineage>
</organism>
<evidence type="ECO:0000313" key="4">
    <source>
        <dbReference type="Proteomes" id="UP000195840"/>
    </source>
</evidence>
<dbReference type="InterPro" id="IPR003010">
    <property type="entry name" value="C-N_Hydrolase"/>
</dbReference>
<comment type="caution">
    <text evidence="3">The sequence shown here is derived from an EMBL/GenBank/DDBJ whole genome shotgun (WGS) entry which is preliminary data.</text>
</comment>
<dbReference type="GO" id="GO:0051410">
    <property type="term" value="P:detoxification of nitrogen compound"/>
    <property type="evidence" value="ECO:0007669"/>
    <property type="project" value="TreeGrafter"/>
</dbReference>
<dbReference type="PROSITE" id="PS50263">
    <property type="entry name" value="CN_HYDROLASE"/>
    <property type="match status" value="1"/>
</dbReference>
<dbReference type="GO" id="GO:0000257">
    <property type="term" value="F:nitrilase activity"/>
    <property type="evidence" value="ECO:0007669"/>
    <property type="project" value="TreeGrafter"/>
</dbReference>
<dbReference type="RefSeq" id="WP_087795652.1">
    <property type="nucleotide sequence ID" value="NZ_CAWNET010000011.1"/>
</dbReference>
<comment type="similarity">
    <text evidence="1">Belongs to the carbon-nitrogen hydrolase superfamily. Nitrilase family.</text>
</comment>
<dbReference type="PANTHER" id="PTHR46044">
    <property type="entry name" value="NITRILASE"/>
    <property type="match status" value="1"/>
</dbReference>
<dbReference type="GO" id="GO:0018822">
    <property type="term" value="F:nitrile hydratase activity"/>
    <property type="evidence" value="ECO:0007669"/>
    <property type="project" value="TreeGrafter"/>
</dbReference>
<gene>
    <name evidence="3" type="ORF">CBW52_17355</name>
</gene>
<proteinExistence type="inferred from homology"/>
<feature type="domain" description="CN hydrolase" evidence="2">
    <location>
        <begin position="8"/>
        <end position="282"/>
    </location>
</feature>
<dbReference type="AlphaFoldDB" id="A0AB73NHU3"/>
<evidence type="ECO:0000313" key="3">
    <source>
        <dbReference type="EMBL" id="OVZ78877.1"/>
    </source>
</evidence>
<dbReference type="Pfam" id="PF00795">
    <property type="entry name" value="CN_hydrolase"/>
    <property type="match status" value="1"/>
</dbReference>
<dbReference type="Gene3D" id="3.60.110.10">
    <property type="entry name" value="Carbon-nitrogen hydrolase"/>
    <property type="match status" value="1"/>
</dbReference>
<reference evidence="3 4" key="1">
    <citation type="submission" date="2017-05" db="EMBL/GenBank/DDBJ databases">
        <title>Whole genome sequencing of Yersinia kristensenii.</title>
        <authorList>
            <person name="Campioni F."/>
        </authorList>
    </citation>
    <scope>NUCLEOTIDE SEQUENCE [LARGE SCALE GENOMIC DNA]</scope>
    <source>
        <strain evidence="3 4">CFSAN060538</strain>
    </source>
</reference>
<dbReference type="InterPro" id="IPR044149">
    <property type="entry name" value="Nitrilases_CHs"/>
</dbReference>
<accession>A0AB73NHU3</accession>
<evidence type="ECO:0000256" key="1">
    <source>
        <dbReference type="ARBA" id="ARBA00008129"/>
    </source>
</evidence>
<name>A0AB73NHU3_YERKR</name>
<dbReference type="PANTHER" id="PTHR46044:SF1">
    <property type="entry name" value="CN HYDROLASE DOMAIN-CONTAINING PROTEIN"/>
    <property type="match status" value="1"/>
</dbReference>
<dbReference type="Proteomes" id="UP000195840">
    <property type="component" value="Unassembled WGS sequence"/>
</dbReference>
<protein>
    <submittedName>
        <fullName evidence="3">Amidohydrolase</fullName>
    </submittedName>
</protein>
<keyword evidence="4" id="KW-1185">Reference proteome</keyword>
<dbReference type="SUPFAM" id="SSF56317">
    <property type="entry name" value="Carbon-nitrogen hydrolase"/>
    <property type="match status" value="1"/>
</dbReference>